<feature type="compositionally biased region" description="Basic and acidic residues" evidence="1">
    <location>
        <begin position="257"/>
        <end position="267"/>
    </location>
</feature>
<name>A0A9P8DU72_9HYPO</name>
<organism evidence="3 4">
    <name type="scientific">Fusarium musae</name>
    <dbReference type="NCBI Taxonomy" id="1042133"/>
    <lineage>
        <taxon>Eukaryota</taxon>
        <taxon>Fungi</taxon>
        <taxon>Dikarya</taxon>
        <taxon>Ascomycota</taxon>
        <taxon>Pezizomycotina</taxon>
        <taxon>Sordariomycetes</taxon>
        <taxon>Hypocreomycetidae</taxon>
        <taxon>Hypocreales</taxon>
        <taxon>Nectriaceae</taxon>
        <taxon>Fusarium</taxon>
    </lineage>
</organism>
<dbReference type="RefSeq" id="XP_044687329.1">
    <property type="nucleotide sequence ID" value="XM_044819627.1"/>
</dbReference>
<sequence>MELNFLFLSALFILIAAAKSTAQAQASIQCPSLPPAGHASQSYCKMSDGSLIYVNGVGPFDCEIPDNTMRPQRNEDSTTLESEKLPSKESTYCEVRLIQFTNDGNVHRGCCVDGVAIFDSRTSSLHSSVPKDRNQKPLEKLQSDRQVVNRKLQTQDEKELENDSEGTRYNERELKDLDKEDDDYDYDTDEADNLDSGEENENDDYSDYGYDEDDEDVDEDDVEDDEDDEDDEDNEDDEDDEDDEDEDDGEVDGEFTPDIKAESPLEK</sequence>
<keyword evidence="2" id="KW-0732">Signal</keyword>
<reference evidence="3" key="1">
    <citation type="journal article" date="2021" name="Mol. Plant Microbe Interact.">
        <title>Telomere to telomere genome assembly of Fusarium musae F31, causal agent of crown rot disease of banana.</title>
        <authorList>
            <person name="Degradi L."/>
            <person name="Tava V."/>
            <person name="Kunova A."/>
            <person name="Cortesi P."/>
            <person name="Saracchi M."/>
            <person name="Pasquali M."/>
        </authorList>
    </citation>
    <scope>NUCLEOTIDE SEQUENCE</scope>
    <source>
        <strain evidence="3">F31</strain>
    </source>
</reference>
<feature type="chain" id="PRO_5040160785" evidence="2">
    <location>
        <begin position="19"/>
        <end position="267"/>
    </location>
</feature>
<evidence type="ECO:0000313" key="3">
    <source>
        <dbReference type="EMBL" id="KAG9508330.1"/>
    </source>
</evidence>
<comment type="caution">
    <text evidence="3">The sequence shown here is derived from an EMBL/GenBank/DDBJ whole genome shotgun (WGS) entry which is preliminary data.</text>
</comment>
<feature type="region of interest" description="Disordered" evidence="1">
    <location>
        <begin position="65"/>
        <end position="85"/>
    </location>
</feature>
<feature type="compositionally biased region" description="Basic and acidic residues" evidence="1">
    <location>
        <begin position="72"/>
        <end position="85"/>
    </location>
</feature>
<gene>
    <name evidence="3" type="ORF">J7337_001894</name>
</gene>
<feature type="compositionally biased region" description="Acidic residues" evidence="1">
    <location>
        <begin position="179"/>
        <end position="255"/>
    </location>
</feature>
<feature type="signal peptide" evidence="2">
    <location>
        <begin position="1"/>
        <end position="18"/>
    </location>
</feature>
<dbReference type="Proteomes" id="UP000827133">
    <property type="component" value="Unassembled WGS sequence"/>
</dbReference>
<dbReference type="EMBL" id="JAHBCI010000001">
    <property type="protein sequence ID" value="KAG9508330.1"/>
    <property type="molecule type" value="Genomic_DNA"/>
</dbReference>
<evidence type="ECO:0000313" key="4">
    <source>
        <dbReference type="Proteomes" id="UP000827133"/>
    </source>
</evidence>
<protein>
    <submittedName>
        <fullName evidence="3">Uncharacterized protein</fullName>
    </submittedName>
</protein>
<feature type="region of interest" description="Disordered" evidence="1">
    <location>
        <begin position="123"/>
        <end position="267"/>
    </location>
</feature>
<dbReference type="KEGG" id="fmu:J7337_001894"/>
<keyword evidence="4" id="KW-1185">Reference proteome</keyword>
<dbReference type="GeneID" id="68309751"/>
<evidence type="ECO:0000256" key="2">
    <source>
        <dbReference type="SAM" id="SignalP"/>
    </source>
</evidence>
<feature type="compositionally biased region" description="Basic and acidic residues" evidence="1">
    <location>
        <begin position="129"/>
        <end position="143"/>
    </location>
</feature>
<feature type="compositionally biased region" description="Basic and acidic residues" evidence="1">
    <location>
        <begin position="165"/>
        <end position="178"/>
    </location>
</feature>
<proteinExistence type="predicted"/>
<evidence type="ECO:0000256" key="1">
    <source>
        <dbReference type="SAM" id="MobiDB-lite"/>
    </source>
</evidence>
<accession>A0A9P8DU72</accession>
<dbReference type="AlphaFoldDB" id="A0A9P8DU72"/>